<evidence type="ECO:0000313" key="1">
    <source>
        <dbReference type="EMBL" id="KAF3331385.1"/>
    </source>
</evidence>
<comment type="caution">
    <text evidence="1">The sequence shown here is derived from an EMBL/GenBank/DDBJ whole genome shotgun (WGS) entry which is preliminary data.</text>
</comment>
<organism evidence="1 2">
    <name type="scientific">Carex littledalei</name>
    <dbReference type="NCBI Taxonomy" id="544730"/>
    <lineage>
        <taxon>Eukaryota</taxon>
        <taxon>Viridiplantae</taxon>
        <taxon>Streptophyta</taxon>
        <taxon>Embryophyta</taxon>
        <taxon>Tracheophyta</taxon>
        <taxon>Spermatophyta</taxon>
        <taxon>Magnoliopsida</taxon>
        <taxon>Liliopsida</taxon>
        <taxon>Poales</taxon>
        <taxon>Cyperaceae</taxon>
        <taxon>Cyperoideae</taxon>
        <taxon>Cariceae</taxon>
        <taxon>Carex</taxon>
        <taxon>Carex subgen. Euthyceras</taxon>
    </lineage>
</organism>
<dbReference type="Proteomes" id="UP000623129">
    <property type="component" value="Unassembled WGS sequence"/>
</dbReference>
<dbReference type="EMBL" id="SWLB01000012">
    <property type="protein sequence ID" value="KAF3331385.1"/>
    <property type="molecule type" value="Genomic_DNA"/>
</dbReference>
<proteinExistence type="predicted"/>
<sequence>MGRRSLDIVLMYASSLTRQNHGSRMVVHAQANITNDTMPVQSTSPDHAGDVNPRWYHHLSFNLQCSSGGSTSPEHLKIDLFNTTPDGSSLLIGS</sequence>
<dbReference type="OrthoDB" id="10492839at2759"/>
<evidence type="ECO:0008006" key="3">
    <source>
        <dbReference type="Google" id="ProtNLM"/>
    </source>
</evidence>
<name>A0A833QQ93_9POAL</name>
<dbReference type="AlphaFoldDB" id="A0A833QQ93"/>
<gene>
    <name evidence="1" type="ORF">FCM35_KLT02791</name>
</gene>
<evidence type="ECO:0000313" key="2">
    <source>
        <dbReference type="Proteomes" id="UP000623129"/>
    </source>
</evidence>
<reference evidence="1" key="1">
    <citation type="submission" date="2020-01" db="EMBL/GenBank/DDBJ databases">
        <title>Genome sequence of Kobresia littledalei, the first chromosome-level genome in the family Cyperaceae.</title>
        <authorList>
            <person name="Qu G."/>
        </authorList>
    </citation>
    <scope>NUCLEOTIDE SEQUENCE</scope>
    <source>
        <strain evidence="1">C.B.Clarke</strain>
        <tissue evidence="1">Leaf</tissue>
    </source>
</reference>
<keyword evidence="2" id="KW-1185">Reference proteome</keyword>
<protein>
    <recommendedName>
        <fullName evidence="3">C2 domain-containing protein</fullName>
    </recommendedName>
</protein>
<accession>A0A833QQ93</accession>